<dbReference type="Pfam" id="PF00534">
    <property type="entry name" value="Glycos_transf_1"/>
    <property type="match status" value="1"/>
</dbReference>
<name>A0A1M5NUY2_9FLAO</name>
<dbReference type="InterPro" id="IPR001296">
    <property type="entry name" value="Glyco_trans_1"/>
</dbReference>
<proteinExistence type="predicted"/>
<dbReference type="STRING" id="370979.SAMN05443663_104303"/>
<dbReference type="EMBL" id="FQWC01000004">
    <property type="protein sequence ID" value="SHG93307.1"/>
    <property type="molecule type" value="Genomic_DNA"/>
</dbReference>
<dbReference type="InterPro" id="IPR050194">
    <property type="entry name" value="Glycosyltransferase_grp1"/>
</dbReference>
<organism evidence="2 3">
    <name type="scientific">Flavobacterium defluvii</name>
    <dbReference type="NCBI Taxonomy" id="370979"/>
    <lineage>
        <taxon>Bacteria</taxon>
        <taxon>Pseudomonadati</taxon>
        <taxon>Bacteroidota</taxon>
        <taxon>Flavobacteriia</taxon>
        <taxon>Flavobacteriales</taxon>
        <taxon>Flavobacteriaceae</taxon>
        <taxon>Flavobacterium</taxon>
    </lineage>
</organism>
<sequence length="392" mass="46196">MDFKPELIVISQNLMGGGSSFHRNMIANKPDDYFDIKCIYLDPLHWEAKRLEDVTLGENDLIFKFEHEREYDLAKRLNNHISNKKGALIANLPQELLAMSYFHKSNKTIYFICHDKGFLHLIEKYSYLIDVFIAHNAEIYENIKTMLPKRINDIHFIQHGVKVQKFKKERKDKSQKLNLVFLARHVKLKGIYDLPIINQKLLEKNIEVNWTILGDGEEKENFKNEVRSFSNFRFETPKTDADVLEVLKTQDLYILPSSHDGLPVSLLESMSVGCVPIVYNFSEGIKKVITPEIGYVVDLHDINGMTDKIEILNNDRDFLFDLSKNALQKVEEEFNIKIQAEKYFDLYKDWKNLKKTHKAKRLTLFQIEQKYQSNKIVAFSFRVYRYLKKKFK</sequence>
<feature type="domain" description="Glycosyl transferase family 1" evidence="1">
    <location>
        <begin position="166"/>
        <end position="327"/>
    </location>
</feature>
<dbReference type="PANTHER" id="PTHR45947">
    <property type="entry name" value="SULFOQUINOVOSYL TRANSFERASE SQD2"/>
    <property type="match status" value="1"/>
</dbReference>
<dbReference type="Proteomes" id="UP000184071">
    <property type="component" value="Unassembled WGS sequence"/>
</dbReference>
<dbReference type="CDD" id="cd03801">
    <property type="entry name" value="GT4_PimA-like"/>
    <property type="match status" value="1"/>
</dbReference>
<dbReference type="GO" id="GO:0016757">
    <property type="term" value="F:glycosyltransferase activity"/>
    <property type="evidence" value="ECO:0007669"/>
    <property type="project" value="InterPro"/>
</dbReference>
<evidence type="ECO:0000313" key="2">
    <source>
        <dbReference type="EMBL" id="SHG93307.1"/>
    </source>
</evidence>
<dbReference type="RefSeq" id="WP_073416380.1">
    <property type="nucleotide sequence ID" value="NZ_FQWC01000004.1"/>
</dbReference>
<dbReference type="PANTHER" id="PTHR45947:SF3">
    <property type="entry name" value="SULFOQUINOVOSYL TRANSFERASE SQD2"/>
    <property type="match status" value="1"/>
</dbReference>
<keyword evidence="3" id="KW-1185">Reference proteome</keyword>
<dbReference type="Gene3D" id="3.40.50.2000">
    <property type="entry name" value="Glycogen Phosphorylase B"/>
    <property type="match status" value="2"/>
</dbReference>
<dbReference type="SUPFAM" id="SSF53756">
    <property type="entry name" value="UDP-Glycosyltransferase/glycogen phosphorylase"/>
    <property type="match status" value="1"/>
</dbReference>
<protein>
    <submittedName>
        <fullName evidence="2">Glycosyl transferases group 1</fullName>
    </submittedName>
</protein>
<keyword evidence="2" id="KW-0808">Transferase</keyword>
<gene>
    <name evidence="2" type="ORF">SAMN05443663_104303</name>
</gene>
<dbReference type="OrthoDB" id="832722at2"/>
<accession>A0A1M5NUY2</accession>
<evidence type="ECO:0000313" key="3">
    <source>
        <dbReference type="Proteomes" id="UP000184071"/>
    </source>
</evidence>
<reference evidence="3" key="1">
    <citation type="submission" date="2016-11" db="EMBL/GenBank/DDBJ databases">
        <authorList>
            <person name="Varghese N."/>
            <person name="Submissions S."/>
        </authorList>
    </citation>
    <scope>NUCLEOTIDE SEQUENCE [LARGE SCALE GENOMIC DNA]</scope>
    <source>
        <strain evidence="3">DSM 17963</strain>
    </source>
</reference>
<evidence type="ECO:0000259" key="1">
    <source>
        <dbReference type="Pfam" id="PF00534"/>
    </source>
</evidence>
<dbReference type="AlphaFoldDB" id="A0A1M5NUY2"/>